<dbReference type="Proteomes" id="UP000179807">
    <property type="component" value="Unassembled WGS sequence"/>
</dbReference>
<reference evidence="1" key="1">
    <citation type="submission" date="2016-10" db="EMBL/GenBank/DDBJ databases">
        <authorList>
            <person name="Benchimol M."/>
            <person name="Almeida L.G."/>
            <person name="Vasconcelos A.T."/>
            <person name="Perreira-Neves A."/>
            <person name="Rosa I.A."/>
            <person name="Tasca T."/>
            <person name="Bogo M.R."/>
            <person name="de Souza W."/>
        </authorList>
    </citation>
    <scope>NUCLEOTIDE SEQUENCE [LARGE SCALE GENOMIC DNA]</scope>
    <source>
        <strain evidence="1">K</strain>
    </source>
</reference>
<accession>A0A1J4J188</accession>
<sequence>MYQNLTLCFLNGNMLKDSVAFVLPHLSTLPRISIEKSFFQNFFGPFFSSSNPMVKLILFSTQFSFFLSSAIRITSEEADTMFQNHTFIYRQNVNHGGSVLIDKCVFNKCKTPAKFAPFNNGGAVYIISSYPSTDLTVTESGFRDCVAVVSGGAIFFCGGFAKLNYTVFKSSSAVNGGAHYLDSAMNLDINVNYTGFIGYFNATYGCSFTKKGFVSYFAANITKNNCVTGQGTFIYSDIPSSFSLKYCHVCRLITNNAITINKFNKDCFIDNIIFDRISDNLSNRQVKISLLFINSNNCHAYMKNIMYIKVQLLYIDAMSTTVHLMNCYSDIIVSYFMFKGIPDIVEAFSIINYDNEDAIKLPVVDLRICFAAGKDKIPVTNTFTATQSFLPTNTMQMEMFERYGKSWNEYKRTLKASKLLIIAPILESMILSL</sequence>
<evidence type="ECO:0000313" key="2">
    <source>
        <dbReference type="Proteomes" id="UP000179807"/>
    </source>
</evidence>
<gene>
    <name evidence="1" type="ORF">TRFO_11942</name>
</gene>
<dbReference type="AlphaFoldDB" id="A0A1J4J188"/>
<name>A0A1J4J188_9EUKA</name>
<dbReference type="RefSeq" id="XP_068346449.1">
    <property type="nucleotide sequence ID" value="XM_068496327.1"/>
</dbReference>
<proteinExistence type="predicted"/>
<evidence type="ECO:0000313" key="1">
    <source>
        <dbReference type="EMBL" id="OHS93312.1"/>
    </source>
</evidence>
<protein>
    <submittedName>
        <fullName evidence="1">Uncharacterized protein</fullName>
    </submittedName>
</protein>
<organism evidence="1 2">
    <name type="scientific">Tritrichomonas foetus</name>
    <dbReference type="NCBI Taxonomy" id="1144522"/>
    <lineage>
        <taxon>Eukaryota</taxon>
        <taxon>Metamonada</taxon>
        <taxon>Parabasalia</taxon>
        <taxon>Tritrichomonadida</taxon>
        <taxon>Tritrichomonadidae</taxon>
        <taxon>Tritrichomonas</taxon>
    </lineage>
</organism>
<keyword evidence="2" id="KW-1185">Reference proteome</keyword>
<dbReference type="VEuPathDB" id="TrichDB:TRFO_11942"/>
<dbReference type="EMBL" id="MLAK01001415">
    <property type="protein sequence ID" value="OHS93312.1"/>
    <property type="molecule type" value="Genomic_DNA"/>
</dbReference>
<dbReference type="GeneID" id="94831031"/>
<comment type="caution">
    <text evidence="1">The sequence shown here is derived from an EMBL/GenBank/DDBJ whole genome shotgun (WGS) entry which is preliminary data.</text>
</comment>